<accession>A0A418KHV1</accession>
<feature type="region of interest" description="Disordered" evidence="3">
    <location>
        <begin position="1"/>
        <end position="20"/>
    </location>
</feature>
<dbReference type="InterPro" id="IPR042003">
    <property type="entry name" value="Sortase_E"/>
</dbReference>
<feature type="compositionally biased region" description="Basic residues" evidence="3">
    <location>
        <begin position="1"/>
        <end position="11"/>
    </location>
</feature>
<dbReference type="InterPro" id="IPR005754">
    <property type="entry name" value="Sortase"/>
</dbReference>
<dbReference type="AlphaFoldDB" id="A0A418KHV1"/>
<keyword evidence="4" id="KW-1133">Transmembrane helix</keyword>
<keyword evidence="1" id="KW-0378">Hydrolase</keyword>
<dbReference type="EMBL" id="QUAL01000414">
    <property type="protein sequence ID" value="RIQ11888.1"/>
    <property type="molecule type" value="Genomic_DNA"/>
</dbReference>
<dbReference type="Proteomes" id="UP000284057">
    <property type="component" value="Unassembled WGS sequence"/>
</dbReference>
<sequence length="238" mass="25588">MGHQARGKHRPVSPVQPRRSGPAVVAGAIGELMLTAGAVVLLFVVYTLWGTGIQTAQAQDQLLEDLQSELGADGGAVDKETTPPELELGDAYGIIRIPRFGDDWEWVIVEGVEDEDLKNGPGHYPNSVAPGEIGNFGVAAHRSGHGWPFADFPELRVGDIIEITTRQGTFLYELDNAPNGDSDGNKIANDETWVVDPVPGEPDGTEPTQRRITLTTCWPEVGSSHRMYATGLLIGAEL</sequence>
<dbReference type="OrthoDB" id="5242879at2"/>
<evidence type="ECO:0000313" key="5">
    <source>
        <dbReference type="EMBL" id="RIQ11888.1"/>
    </source>
</evidence>
<dbReference type="InterPro" id="IPR053465">
    <property type="entry name" value="Sortase_Class_E"/>
</dbReference>
<dbReference type="GO" id="GO:0016787">
    <property type="term" value="F:hydrolase activity"/>
    <property type="evidence" value="ECO:0007669"/>
    <property type="project" value="UniProtKB-KW"/>
</dbReference>
<evidence type="ECO:0000256" key="3">
    <source>
        <dbReference type="SAM" id="MobiDB-lite"/>
    </source>
</evidence>
<evidence type="ECO:0000313" key="6">
    <source>
        <dbReference type="Proteomes" id="UP000284057"/>
    </source>
</evidence>
<evidence type="ECO:0000256" key="2">
    <source>
        <dbReference type="PIRSR" id="PIRSR605754-1"/>
    </source>
</evidence>
<dbReference type="RefSeq" id="WP_119662938.1">
    <property type="nucleotide sequence ID" value="NZ_QUAL01000414.1"/>
</dbReference>
<keyword evidence="4" id="KW-0812">Transmembrane</keyword>
<feature type="transmembrane region" description="Helical" evidence="4">
    <location>
        <begin position="21"/>
        <end position="49"/>
    </location>
</feature>
<dbReference type="Gene3D" id="2.40.260.10">
    <property type="entry name" value="Sortase"/>
    <property type="match status" value="1"/>
</dbReference>
<dbReference type="InterPro" id="IPR023365">
    <property type="entry name" value="Sortase_dom-sf"/>
</dbReference>
<proteinExistence type="predicted"/>
<protein>
    <submittedName>
        <fullName evidence="5">Class E sortase</fullName>
    </submittedName>
</protein>
<organism evidence="5 6">
    <name type="scientific">Jiangella rhizosphaerae</name>
    <dbReference type="NCBI Taxonomy" id="2293569"/>
    <lineage>
        <taxon>Bacteria</taxon>
        <taxon>Bacillati</taxon>
        <taxon>Actinomycetota</taxon>
        <taxon>Actinomycetes</taxon>
        <taxon>Jiangellales</taxon>
        <taxon>Jiangellaceae</taxon>
        <taxon>Jiangella</taxon>
    </lineage>
</organism>
<dbReference type="CDD" id="cd05830">
    <property type="entry name" value="Sortase_E"/>
    <property type="match status" value="1"/>
</dbReference>
<reference evidence="5 6" key="1">
    <citation type="submission" date="2018-09" db="EMBL/GenBank/DDBJ databases">
        <title>Isolation, diversity and antifungal activity of actinobacteria from wheat.</title>
        <authorList>
            <person name="Han C."/>
        </authorList>
    </citation>
    <scope>NUCLEOTIDE SEQUENCE [LARGE SCALE GENOMIC DNA]</scope>
    <source>
        <strain evidence="5 6">NEAU-YY265</strain>
    </source>
</reference>
<name>A0A418KHV1_9ACTN</name>
<dbReference type="NCBIfam" id="NF033747">
    <property type="entry name" value="class_E_sortase"/>
    <property type="match status" value="1"/>
</dbReference>
<comment type="caution">
    <text evidence="5">The sequence shown here is derived from an EMBL/GenBank/DDBJ whole genome shotgun (WGS) entry which is preliminary data.</text>
</comment>
<feature type="active site" description="Acyl-thioester intermediate" evidence="2">
    <location>
        <position position="217"/>
    </location>
</feature>
<dbReference type="Pfam" id="PF04203">
    <property type="entry name" value="Sortase"/>
    <property type="match status" value="1"/>
</dbReference>
<dbReference type="SUPFAM" id="SSF63817">
    <property type="entry name" value="Sortase"/>
    <property type="match status" value="1"/>
</dbReference>
<evidence type="ECO:0000256" key="1">
    <source>
        <dbReference type="ARBA" id="ARBA00022801"/>
    </source>
</evidence>
<gene>
    <name evidence="5" type="ORF">DY240_27970</name>
</gene>
<keyword evidence="4" id="KW-0472">Membrane</keyword>
<feature type="active site" description="Proton donor/acceptor" evidence="2">
    <location>
        <position position="141"/>
    </location>
</feature>
<evidence type="ECO:0000256" key="4">
    <source>
        <dbReference type="SAM" id="Phobius"/>
    </source>
</evidence>
<keyword evidence="6" id="KW-1185">Reference proteome</keyword>